<dbReference type="SUPFAM" id="SSF56436">
    <property type="entry name" value="C-type lectin-like"/>
    <property type="match status" value="1"/>
</dbReference>
<dbReference type="SMART" id="SM00034">
    <property type="entry name" value="CLECT"/>
    <property type="match status" value="1"/>
</dbReference>
<dbReference type="Pfam" id="PF00059">
    <property type="entry name" value="Lectin_C"/>
    <property type="match status" value="1"/>
</dbReference>
<feature type="signal peptide" evidence="1">
    <location>
        <begin position="1"/>
        <end position="17"/>
    </location>
</feature>
<reference evidence="3" key="1">
    <citation type="submission" date="2025-05" db="UniProtKB">
        <authorList>
            <consortium name="Ensembl"/>
        </authorList>
    </citation>
    <scope>IDENTIFICATION</scope>
</reference>
<keyword evidence="4" id="KW-1185">Reference proteome</keyword>
<name>A0A3B3WPA4_9TELE</name>
<dbReference type="PANTHER" id="PTHR22803">
    <property type="entry name" value="MANNOSE, PHOSPHOLIPASE, LECTIN RECEPTOR RELATED"/>
    <property type="match status" value="1"/>
</dbReference>
<feature type="domain" description="C-type lectin" evidence="2">
    <location>
        <begin position="36"/>
        <end position="170"/>
    </location>
</feature>
<evidence type="ECO:0000313" key="4">
    <source>
        <dbReference type="Proteomes" id="UP000261480"/>
    </source>
</evidence>
<dbReference type="InterPro" id="IPR050111">
    <property type="entry name" value="C-type_lectin/snaclec_domain"/>
</dbReference>
<evidence type="ECO:0000256" key="1">
    <source>
        <dbReference type="SAM" id="SignalP"/>
    </source>
</evidence>
<protein>
    <recommendedName>
        <fullName evidence="2">C-type lectin domain-containing protein</fullName>
    </recommendedName>
</protein>
<dbReference type="CDD" id="cd00037">
    <property type="entry name" value="CLECT"/>
    <property type="match status" value="1"/>
</dbReference>
<organism evidence="3 4">
    <name type="scientific">Poecilia mexicana</name>
    <dbReference type="NCBI Taxonomy" id="48701"/>
    <lineage>
        <taxon>Eukaryota</taxon>
        <taxon>Metazoa</taxon>
        <taxon>Chordata</taxon>
        <taxon>Craniata</taxon>
        <taxon>Vertebrata</taxon>
        <taxon>Euteleostomi</taxon>
        <taxon>Actinopterygii</taxon>
        <taxon>Neopterygii</taxon>
        <taxon>Teleostei</taxon>
        <taxon>Neoteleostei</taxon>
        <taxon>Acanthomorphata</taxon>
        <taxon>Ovalentaria</taxon>
        <taxon>Atherinomorphae</taxon>
        <taxon>Cyprinodontiformes</taxon>
        <taxon>Poeciliidae</taxon>
        <taxon>Poeciliinae</taxon>
        <taxon>Poecilia</taxon>
    </lineage>
</organism>
<proteinExistence type="predicted"/>
<dbReference type="STRING" id="48701.ENSPMEP00000004641"/>
<dbReference type="Gene3D" id="3.10.100.10">
    <property type="entry name" value="Mannose-Binding Protein A, subunit A"/>
    <property type="match status" value="1"/>
</dbReference>
<dbReference type="InterPro" id="IPR016186">
    <property type="entry name" value="C-type_lectin-like/link_sf"/>
</dbReference>
<keyword evidence="1" id="KW-0732">Signal</keyword>
<accession>A0A3B3WPA4</accession>
<dbReference type="Ensembl" id="ENSPMET00000008849.1">
    <property type="protein sequence ID" value="ENSPMEP00000004636.1"/>
    <property type="gene ID" value="ENSPMEG00000005898.1"/>
</dbReference>
<sequence length="170" mass="19346">MKLLAVFLLVSSVVVQATHFDSIQTSITCPSGWTPINSRCFLYVPNDMTWANAEKNCLSKGANLASVHNAYEYHQVQNLIAAAGHGSKKAWIGGTDEEEVFLPGYFSCEIFYKILNETYHLLNFVLQWGTWLWSDGSPMIYTNWCPWQPDNWKNSQHCLQINYSGKENVT</sequence>
<dbReference type="AlphaFoldDB" id="A0A3B3WPA4"/>
<evidence type="ECO:0000259" key="2">
    <source>
        <dbReference type="PROSITE" id="PS50041"/>
    </source>
</evidence>
<dbReference type="PROSITE" id="PS50041">
    <property type="entry name" value="C_TYPE_LECTIN_2"/>
    <property type="match status" value="1"/>
</dbReference>
<dbReference type="Proteomes" id="UP000261480">
    <property type="component" value="Unplaced"/>
</dbReference>
<evidence type="ECO:0000313" key="3">
    <source>
        <dbReference type="Ensembl" id="ENSPMEP00000004636.1"/>
    </source>
</evidence>
<dbReference type="Ensembl" id="ENSPMET00000008843.1">
    <property type="protein sequence ID" value="ENSPMEP00000004641.1"/>
    <property type="gene ID" value="ENSPMEG00000005898.1"/>
</dbReference>
<dbReference type="InterPro" id="IPR016187">
    <property type="entry name" value="CTDL_fold"/>
</dbReference>
<feature type="chain" id="PRO_5044589511" description="C-type lectin domain-containing protein" evidence="1">
    <location>
        <begin position="18"/>
        <end position="170"/>
    </location>
</feature>
<dbReference type="InterPro" id="IPR001304">
    <property type="entry name" value="C-type_lectin-like"/>
</dbReference>